<dbReference type="EMBL" id="CAJNOW010013366">
    <property type="protein sequence ID" value="CAF1620269.1"/>
    <property type="molecule type" value="Genomic_DNA"/>
</dbReference>
<gene>
    <name evidence="1" type="ORF">CJN711_LOCUS9621</name>
    <name evidence="2" type="ORF">KQP761_LOCUS24575</name>
</gene>
<comment type="caution">
    <text evidence="2">The sequence shown here is derived from an EMBL/GenBank/DDBJ whole genome shotgun (WGS) entry which is preliminary data.</text>
</comment>
<protein>
    <submittedName>
        <fullName evidence="2">Uncharacterized protein</fullName>
    </submittedName>
</protein>
<dbReference type="AlphaFoldDB" id="A0A816C9M9"/>
<name>A0A816C9M9_9BILA</name>
<dbReference type="Proteomes" id="UP000663855">
    <property type="component" value="Unassembled WGS sequence"/>
</dbReference>
<sequence>MASVRLKIQVGDNKSNNNSYRQSVPPPPPLKFVFHFVTSPSNTIADLIYFLERHITEKYSYKNVKIIQLVTDDGYLLSNDDYCLGLLKDNDRIICYDMNKFIEDNYLTLDLENLWLEIKQHDASDNFEKSIQVGLNNLGKLFIRMYGTSTIRGLYMFSIYELIKIANRKEQNNSIARLNDKNWFIEAKWEYDSISEASLFLLCNFKIGSNEHIRSNKLHLLLDEPRMCIERGEIICLSDEKTQDDNLSDQQLERLKELCSKIQLTKRIGPEIDIDRDRIKTITKHDCEGDSLVRMAYGSTNTVTSYQDLRVSDDGTFLQHFVITHINFSKQLTDASDVLLQEHPAYIDKPISVVKLIVFYHADNGSWYECEDIDIASITLRNQEPMWLADSLINIEPDKLVSFAIKGYLRVKGKPGRDNATRKRIHKNLSQPFQLKIVITDNFNKQCSLIVEQLNKPLEYDTSESFVKYNQSSINNLLAFVYADDCNDDERVFMAIYIDKEHQLVIKSGHSYSITLGRKNIRTMEFEAKQNQTTEVLFDSIYYQYDKQEKKATALFDSEYFIFYAIRLEISTSTSKTEETVLLPLETIK</sequence>
<evidence type="ECO:0000313" key="2">
    <source>
        <dbReference type="EMBL" id="CAF1620269.1"/>
    </source>
</evidence>
<dbReference type="Proteomes" id="UP000663834">
    <property type="component" value="Unassembled WGS sequence"/>
</dbReference>
<proteinExistence type="predicted"/>
<organism evidence="2 3">
    <name type="scientific">Rotaria magnacalcarata</name>
    <dbReference type="NCBI Taxonomy" id="392030"/>
    <lineage>
        <taxon>Eukaryota</taxon>
        <taxon>Metazoa</taxon>
        <taxon>Spiralia</taxon>
        <taxon>Gnathifera</taxon>
        <taxon>Rotifera</taxon>
        <taxon>Eurotatoria</taxon>
        <taxon>Bdelloidea</taxon>
        <taxon>Philodinida</taxon>
        <taxon>Philodinidae</taxon>
        <taxon>Rotaria</taxon>
    </lineage>
</organism>
<dbReference type="EMBL" id="CAJNOV010003777">
    <property type="protein sequence ID" value="CAF1153014.1"/>
    <property type="molecule type" value="Genomic_DNA"/>
</dbReference>
<evidence type="ECO:0000313" key="1">
    <source>
        <dbReference type="EMBL" id="CAF1153014.1"/>
    </source>
</evidence>
<accession>A0A816C9M9</accession>
<dbReference type="OrthoDB" id="10016625at2759"/>
<evidence type="ECO:0000313" key="3">
    <source>
        <dbReference type="Proteomes" id="UP000663834"/>
    </source>
</evidence>
<reference evidence="2" key="1">
    <citation type="submission" date="2021-02" db="EMBL/GenBank/DDBJ databases">
        <authorList>
            <person name="Nowell W R."/>
        </authorList>
    </citation>
    <scope>NUCLEOTIDE SEQUENCE</scope>
</reference>